<gene>
    <name evidence="1" type="ORF">BECKFW1821B_GA0114236_10254</name>
</gene>
<reference evidence="1" key="1">
    <citation type="submission" date="2019-02" db="EMBL/GenBank/DDBJ databases">
        <authorList>
            <person name="Gruber-Vodicka R. H."/>
            <person name="Seah K. B. B."/>
        </authorList>
    </citation>
    <scope>NUCLEOTIDE SEQUENCE</scope>
    <source>
        <strain evidence="1">BECK_BZ106</strain>
    </source>
</reference>
<sequence>MGNSSILSRVNFLWTTHIIWKVTKVVGSYRQQNHNLHAVLCRIYAIARPANVFPVPALACRNQTKPLARLYLRPMNHSAG</sequence>
<evidence type="ECO:0000313" key="1">
    <source>
        <dbReference type="EMBL" id="VFJ55935.1"/>
    </source>
</evidence>
<proteinExistence type="predicted"/>
<organism evidence="1">
    <name type="scientific">Candidatus Kentrum sp. FW</name>
    <dbReference type="NCBI Taxonomy" id="2126338"/>
    <lineage>
        <taxon>Bacteria</taxon>
        <taxon>Pseudomonadati</taxon>
        <taxon>Pseudomonadota</taxon>
        <taxon>Gammaproteobacteria</taxon>
        <taxon>Candidatus Kentrum</taxon>
    </lineage>
</organism>
<accession>A0A450SPQ4</accession>
<protein>
    <submittedName>
        <fullName evidence="1">Uncharacterized protein</fullName>
    </submittedName>
</protein>
<dbReference type="AlphaFoldDB" id="A0A450SPQ4"/>
<name>A0A450SPQ4_9GAMM</name>
<dbReference type="EMBL" id="CAADFD010000025">
    <property type="protein sequence ID" value="VFJ55935.1"/>
    <property type="molecule type" value="Genomic_DNA"/>
</dbReference>